<protein>
    <recommendedName>
        <fullName evidence="5">PrsW family intramembrane metalloprotease</fullName>
    </recommendedName>
</protein>
<evidence type="ECO:0008006" key="5">
    <source>
        <dbReference type="Google" id="ProtNLM"/>
    </source>
</evidence>
<keyword evidence="1" id="KW-0175">Coiled coil</keyword>
<accession>A0A2J6X4N5</accession>
<sequence length="310" mass="35729">MDIFIPNWIVSIAISAAFVMVYFAIFTFIFKRNFSWISFAIGIFGVGIGAYFIETFVYYNIFYNMIVLLIFVAPVVEESLKTIGIFYGKKIENGLAIGLGFALAENTVYFVNFNIIYNFSMMILIYMIVRGIMDPAIHSLTAGIDSYFYKKKWYFKFAPVSSILIHMGYNFAAIIIPYVFYSEQFVLYGVIATAVIVALSLFLTFSKNVLEKFEVSNKDIEYINSETGGIAEEKPEIKKEEKKKEEIEINRRSIQSLTESINALNQKYGFHAVINLLNLKYEPYRKTLWIRHAEYSEGDSKGEVYIEIGW</sequence>
<organism evidence="3 4">
    <name type="scientific">Caldisericum exile</name>
    <dbReference type="NCBI Taxonomy" id="693075"/>
    <lineage>
        <taxon>Bacteria</taxon>
        <taxon>Pseudomonadati</taxon>
        <taxon>Caldisericota/Cryosericota group</taxon>
        <taxon>Caldisericota</taxon>
        <taxon>Caldisericia</taxon>
        <taxon>Caldisericales</taxon>
        <taxon>Caldisericaceae</taxon>
        <taxon>Caldisericum</taxon>
    </lineage>
</organism>
<proteinExistence type="predicted"/>
<feature type="transmembrane region" description="Helical" evidence="2">
    <location>
        <begin position="6"/>
        <end position="29"/>
    </location>
</feature>
<keyword evidence="2" id="KW-0812">Transmembrane</keyword>
<dbReference type="GO" id="GO:0008233">
    <property type="term" value="F:peptidase activity"/>
    <property type="evidence" value="ECO:0007669"/>
    <property type="project" value="InterPro"/>
</dbReference>
<feature type="transmembrane region" description="Helical" evidence="2">
    <location>
        <begin position="185"/>
        <end position="205"/>
    </location>
</feature>
<name>A0A2J6X4N5_9BACT</name>
<feature type="coiled-coil region" evidence="1">
    <location>
        <begin position="237"/>
        <end position="267"/>
    </location>
</feature>
<feature type="transmembrane region" description="Helical" evidence="2">
    <location>
        <begin position="59"/>
        <end position="79"/>
    </location>
</feature>
<keyword evidence="2" id="KW-1133">Transmembrane helix</keyword>
<comment type="caution">
    <text evidence="3">The sequence shown here is derived from an EMBL/GenBank/DDBJ whole genome shotgun (WGS) entry which is preliminary data.</text>
</comment>
<dbReference type="AlphaFoldDB" id="A0A2J6X4N5"/>
<evidence type="ECO:0000256" key="1">
    <source>
        <dbReference type="SAM" id="Coils"/>
    </source>
</evidence>
<reference evidence="3 4" key="1">
    <citation type="submission" date="2018-01" db="EMBL/GenBank/DDBJ databases">
        <title>Metagenomic assembled genomes from two thermal pools in the Uzon Caldera, Kamchatka, Russia.</title>
        <authorList>
            <person name="Wilkins L."/>
            <person name="Ettinger C."/>
        </authorList>
    </citation>
    <scope>NUCLEOTIDE SEQUENCE [LARGE SCALE GENOMIC DNA]</scope>
    <source>
        <strain evidence="3">ARK-10</strain>
    </source>
</reference>
<evidence type="ECO:0000313" key="3">
    <source>
        <dbReference type="EMBL" id="PMP81395.1"/>
    </source>
</evidence>
<dbReference type="Pfam" id="PF13367">
    <property type="entry name" value="PrsW-protease"/>
    <property type="match status" value="1"/>
</dbReference>
<feature type="non-terminal residue" evidence="3">
    <location>
        <position position="310"/>
    </location>
</feature>
<dbReference type="EMBL" id="PNIX01000319">
    <property type="protein sequence ID" value="PMP81395.1"/>
    <property type="molecule type" value="Genomic_DNA"/>
</dbReference>
<evidence type="ECO:0000256" key="2">
    <source>
        <dbReference type="SAM" id="Phobius"/>
    </source>
</evidence>
<gene>
    <name evidence="3" type="ORF">C0175_05535</name>
</gene>
<dbReference type="Proteomes" id="UP000236910">
    <property type="component" value="Unassembled WGS sequence"/>
</dbReference>
<keyword evidence="2" id="KW-0472">Membrane</keyword>
<feature type="transmembrane region" description="Helical" evidence="2">
    <location>
        <begin position="154"/>
        <end position="179"/>
    </location>
</feature>
<evidence type="ECO:0000313" key="4">
    <source>
        <dbReference type="Proteomes" id="UP000236910"/>
    </source>
</evidence>
<dbReference type="InterPro" id="IPR026898">
    <property type="entry name" value="PrsW"/>
</dbReference>
<feature type="transmembrane region" description="Helical" evidence="2">
    <location>
        <begin position="115"/>
        <end position="133"/>
    </location>
</feature>
<feature type="transmembrane region" description="Helical" evidence="2">
    <location>
        <begin position="36"/>
        <end position="53"/>
    </location>
</feature>